<reference evidence="11 12" key="1">
    <citation type="journal article" date="2009" name="Genome Res.">
        <title>Comparative genomics of protoploid Saccharomycetaceae.</title>
        <authorList>
            <consortium name="The Genolevures Consortium"/>
            <person name="Souciet J.-L."/>
            <person name="Dujon B."/>
            <person name="Gaillardin C."/>
            <person name="Johnston M."/>
            <person name="Baret P.V."/>
            <person name="Cliften P."/>
            <person name="Sherman D.J."/>
            <person name="Weissenbach J."/>
            <person name="Westhof E."/>
            <person name="Wincker P."/>
            <person name="Jubin C."/>
            <person name="Poulain J."/>
            <person name="Barbe V."/>
            <person name="Segurens B."/>
            <person name="Artiguenave F."/>
            <person name="Anthouard V."/>
            <person name="Vacherie B."/>
            <person name="Val M.-E."/>
            <person name="Fulton R.S."/>
            <person name="Minx P."/>
            <person name="Wilson R."/>
            <person name="Durrens P."/>
            <person name="Jean G."/>
            <person name="Marck C."/>
            <person name="Martin T."/>
            <person name="Nikolski M."/>
            <person name="Rolland T."/>
            <person name="Seret M.-L."/>
            <person name="Casaregola S."/>
            <person name="Despons L."/>
            <person name="Fairhead C."/>
            <person name="Fischer G."/>
            <person name="Lafontaine I."/>
            <person name="Leh V."/>
            <person name="Lemaire M."/>
            <person name="de Montigny J."/>
            <person name="Neuveglise C."/>
            <person name="Thierry A."/>
            <person name="Blanc-Lenfle I."/>
            <person name="Bleykasten C."/>
            <person name="Diffels J."/>
            <person name="Fritsch E."/>
            <person name="Frangeul L."/>
            <person name="Goeffon A."/>
            <person name="Jauniaux N."/>
            <person name="Kachouri-Lafond R."/>
            <person name="Payen C."/>
            <person name="Potier S."/>
            <person name="Pribylova L."/>
            <person name="Ozanne C."/>
            <person name="Richard G.-F."/>
            <person name="Sacerdot C."/>
            <person name="Straub M.-L."/>
            <person name="Talla E."/>
        </authorList>
    </citation>
    <scope>NUCLEOTIDE SEQUENCE [LARGE SCALE GENOMIC DNA]</scope>
    <source>
        <strain evidence="12">ATCC 56472 / CBS 6340 / NRRL Y-8284</strain>
    </source>
</reference>
<feature type="domain" description="Lon proteolytic" evidence="10">
    <location>
        <begin position="753"/>
        <end position="967"/>
    </location>
</feature>
<dbReference type="EMBL" id="CU928180">
    <property type="protein sequence ID" value="CAR30173.1"/>
    <property type="molecule type" value="Genomic_DNA"/>
</dbReference>
<dbReference type="GO" id="GO:0004252">
    <property type="term" value="F:serine-type endopeptidase activity"/>
    <property type="evidence" value="ECO:0007669"/>
    <property type="project" value="UniProtKB-UniRule"/>
</dbReference>
<keyword evidence="4 8" id="KW-0720">Serine protease</keyword>
<keyword evidence="5" id="KW-0067">ATP-binding</keyword>
<evidence type="ECO:0000256" key="1">
    <source>
        <dbReference type="ARBA" id="ARBA00022670"/>
    </source>
</evidence>
<dbReference type="InterPro" id="IPR003959">
    <property type="entry name" value="ATPase_AAA_core"/>
</dbReference>
<comment type="similarity">
    <text evidence="8">Belongs to the peptidase S16 family.</text>
</comment>
<dbReference type="OrthoDB" id="2411602at2759"/>
<keyword evidence="12" id="KW-1185">Reference proteome</keyword>
<dbReference type="PANTHER" id="PTHR10046">
    <property type="entry name" value="ATP DEPENDENT LON PROTEASE FAMILY MEMBER"/>
    <property type="match status" value="1"/>
</dbReference>
<sequence>MQFLSKRKEQTANYLELPCLLPQVTPSVVPLPGVRYRISIPKDKAAAMLQDLQEFVDISSYELSKGKELLRGPKKNKQTSKSEVRSSFQCIDEKLKVSNRSQIYICLLPTVQTNYTRGCVSILEEILAEGELVTFCLKGVRRAIIKDPEINLQNRLWISKLLVLDDGPYLTSLSPESCGKLVKQLQNNFTNITSAFDSFRATYRNAVRLQSGNSERFFLLSPLSNTLFILLSKGSFSKSWKLLFELYQSLEVHKPGNQKDAIFSLIDMTVAVLPVTNKQRLRCLELEDPLERAKELDATIHDLVALLASLRDGFKFFEAKVQDFSPGDKAAFVALQLSALRGFIEEPKKGSRFIRNPKSGPPSGARVGADKVEKENGDEDEDLKTIGAFIDNLEISEVHPDGLKMLKKDFRRLERLTPQSSEYNVLRGYFDTIMDIPFKAKDVSKSNIDLEECKKKLDNDHYGLLDVKKRLIEYLSVLKLNVDFKNEGSKAKPPIMLLVGPPGVGKTSIAKSIAGVLNRRFHRISLGGIHNEAEIRGHRRTYVGSMCGLIINALRKSGSMAPFILLDEIDKVLSVQAGGNRGAGLNGDPGAALLEVLDPEQNSTFTDHYVGFPVDLSNVLFFCTANNLTGISAPLLNRMEVIEIPGYTPKEKLNIGLKFLLPKQIQLNGLDKASIKVELTKEAWDDLVLEYTREPGVRGLERQIASIVRGKVVEYVQSHESEHKIVTSQELLKYIGFPLHPISRELVKKIKFADKCGVVNGLAYGSDGTGNVLVFEMVKMGKLQGNSSGPRIRTTGNLGKVLNESIEIATTLVKSLSERKIIHGLPSQAFNDFLNSEWHIHVPMGAVSKDGPSAGVAIALALISAALNKPVSPKLCLTGEITLRGKVLPIGGVREKLLGAQLFGMERVLLPLSNRPDVIEAVMKPEEYESCLASSSMPELRRVQQKWQLEAFYIDDFYDVMTKCWPREIQLTDARILISPSDNSIRALL</sequence>
<dbReference type="GO" id="GO:0005524">
    <property type="term" value="F:ATP binding"/>
    <property type="evidence" value="ECO:0007669"/>
    <property type="project" value="UniProtKB-KW"/>
</dbReference>
<feature type="active site" evidence="8">
    <location>
        <position position="896"/>
    </location>
</feature>
<dbReference type="Pfam" id="PF22667">
    <property type="entry name" value="Lon_lid"/>
    <property type="match status" value="1"/>
</dbReference>
<dbReference type="Gene3D" id="1.10.8.60">
    <property type="match status" value="1"/>
</dbReference>
<dbReference type="eggNOG" id="KOG2004">
    <property type="taxonomic scope" value="Eukaryota"/>
</dbReference>
<dbReference type="KEGG" id="lth:KLTH0H03542g"/>
<dbReference type="SUPFAM" id="SSF54211">
    <property type="entry name" value="Ribosomal protein S5 domain 2-like"/>
    <property type="match status" value="1"/>
</dbReference>
<dbReference type="Pfam" id="PF00004">
    <property type="entry name" value="AAA"/>
    <property type="match status" value="1"/>
</dbReference>
<evidence type="ECO:0000259" key="10">
    <source>
        <dbReference type="PROSITE" id="PS51786"/>
    </source>
</evidence>
<protein>
    <recommendedName>
        <fullName evidence="7">endopeptidase La</fullName>
        <ecNumber evidence="7">3.4.21.53</ecNumber>
    </recommendedName>
</protein>
<evidence type="ECO:0000256" key="7">
    <source>
        <dbReference type="ARBA" id="ARBA00066743"/>
    </source>
</evidence>
<dbReference type="RefSeq" id="XP_002556035.1">
    <property type="nucleotide sequence ID" value="XM_002555989.1"/>
</dbReference>
<dbReference type="PROSITE" id="PS01046">
    <property type="entry name" value="LON_SER"/>
    <property type="match status" value="1"/>
</dbReference>
<comment type="catalytic activity">
    <reaction evidence="6">
        <text>Hydrolysis of proteins in presence of ATP.</text>
        <dbReference type="EC" id="3.4.21.53"/>
    </reaction>
</comment>
<dbReference type="STRING" id="559295.C5E2B2"/>
<accession>C5E2B2</accession>
<keyword evidence="3 8" id="KW-0378">Hydrolase</keyword>
<dbReference type="InterPro" id="IPR027065">
    <property type="entry name" value="Lon_Prtase"/>
</dbReference>
<keyword evidence="1 8" id="KW-0645">Protease</keyword>
<dbReference type="CDD" id="cd19500">
    <property type="entry name" value="RecA-like_Lon"/>
    <property type="match status" value="1"/>
</dbReference>
<dbReference type="Gene3D" id="3.40.50.300">
    <property type="entry name" value="P-loop containing nucleotide triphosphate hydrolases"/>
    <property type="match status" value="1"/>
</dbReference>
<evidence type="ECO:0000313" key="12">
    <source>
        <dbReference type="Proteomes" id="UP000002036"/>
    </source>
</evidence>
<dbReference type="InParanoid" id="C5E2B2"/>
<evidence type="ECO:0000256" key="8">
    <source>
        <dbReference type="PROSITE-ProRule" id="PRU01122"/>
    </source>
</evidence>
<evidence type="ECO:0000313" key="11">
    <source>
        <dbReference type="EMBL" id="CAR30173.1"/>
    </source>
</evidence>
<evidence type="ECO:0000256" key="9">
    <source>
        <dbReference type="SAM" id="MobiDB-lite"/>
    </source>
</evidence>
<dbReference type="Pfam" id="PF05362">
    <property type="entry name" value="Lon_C"/>
    <property type="match status" value="1"/>
</dbReference>
<evidence type="ECO:0000256" key="4">
    <source>
        <dbReference type="ARBA" id="ARBA00022825"/>
    </source>
</evidence>
<dbReference type="GO" id="GO:0016887">
    <property type="term" value="F:ATP hydrolysis activity"/>
    <property type="evidence" value="ECO:0007669"/>
    <property type="project" value="InterPro"/>
</dbReference>
<evidence type="ECO:0000256" key="5">
    <source>
        <dbReference type="ARBA" id="ARBA00022840"/>
    </source>
</evidence>
<dbReference type="Gene3D" id="3.30.230.10">
    <property type="match status" value="1"/>
</dbReference>
<dbReference type="GO" id="GO:0004176">
    <property type="term" value="F:ATP-dependent peptidase activity"/>
    <property type="evidence" value="ECO:0007669"/>
    <property type="project" value="UniProtKB-UniRule"/>
</dbReference>
<feature type="region of interest" description="Disordered" evidence="9">
    <location>
        <begin position="351"/>
        <end position="378"/>
    </location>
</feature>
<dbReference type="Proteomes" id="UP000002036">
    <property type="component" value="Chromosome H"/>
</dbReference>
<dbReference type="InterPro" id="IPR003593">
    <property type="entry name" value="AAA+_ATPase"/>
</dbReference>
<dbReference type="AlphaFoldDB" id="C5E2B2"/>
<proteinExistence type="inferred from homology"/>
<dbReference type="EC" id="3.4.21.53" evidence="7"/>
<evidence type="ECO:0000256" key="2">
    <source>
        <dbReference type="ARBA" id="ARBA00022741"/>
    </source>
</evidence>
<dbReference type="InterPro" id="IPR008269">
    <property type="entry name" value="Lon_proteolytic"/>
</dbReference>
<dbReference type="InterPro" id="IPR014721">
    <property type="entry name" value="Ribsml_uS5_D2-typ_fold_subgr"/>
</dbReference>
<dbReference type="InterPro" id="IPR008268">
    <property type="entry name" value="Peptidase_S16_AS"/>
</dbReference>
<keyword evidence="2" id="KW-0547">Nucleotide-binding</keyword>
<name>C5E2B2_LACTC</name>
<dbReference type="FunFam" id="3.40.50.300:FF:000021">
    <property type="entry name" value="Lon protease homolog"/>
    <property type="match status" value="1"/>
</dbReference>
<dbReference type="SMART" id="SM00382">
    <property type="entry name" value="AAA"/>
    <property type="match status" value="1"/>
</dbReference>
<organism evidence="11 12">
    <name type="scientific">Lachancea thermotolerans (strain ATCC 56472 / CBS 6340 / NRRL Y-8284)</name>
    <name type="common">Yeast</name>
    <name type="synonym">Kluyveromyces thermotolerans</name>
    <dbReference type="NCBI Taxonomy" id="559295"/>
    <lineage>
        <taxon>Eukaryota</taxon>
        <taxon>Fungi</taxon>
        <taxon>Dikarya</taxon>
        <taxon>Ascomycota</taxon>
        <taxon>Saccharomycotina</taxon>
        <taxon>Saccharomycetes</taxon>
        <taxon>Saccharomycetales</taxon>
        <taxon>Saccharomycetaceae</taxon>
        <taxon>Lachancea</taxon>
    </lineage>
</organism>
<dbReference type="SUPFAM" id="SSF52540">
    <property type="entry name" value="P-loop containing nucleoside triphosphate hydrolases"/>
    <property type="match status" value="1"/>
</dbReference>
<dbReference type="Gene3D" id="1.20.5.5270">
    <property type="match status" value="1"/>
</dbReference>
<dbReference type="PRINTS" id="PR00830">
    <property type="entry name" value="ENDOLAPTASE"/>
</dbReference>
<dbReference type="HOGENOM" id="CLU_004109_4_0_1"/>
<dbReference type="GeneID" id="8294348"/>
<dbReference type="OMA" id="RCMNPVI"/>
<gene>
    <name evidence="11" type="ordered locus">KLTH0H03542g</name>
</gene>
<feature type="active site" evidence="8">
    <location>
        <position position="853"/>
    </location>
</feature>
<dbReference type="GO" id="GO:0030163">
    <property type="term" value="P:protein catabolic process"/>
    <property type="evidence" value="ECO:0007669"/>
    <property type="project" value="InterPro"/>
</dbReference>
<evidence type="ECO:0000256" key="6">
    <source>
        <dbReference type="ARBA" id="ARBA00050665"/>
    </source>
</evidence>
<dbReference type="GO" id="GO:0006508">
    <property type="term" value="P:proteolysis"/>
    <property type="evidence" value="ECO:0007669"/>
    <property type="project" value="UniProtKB-KW"/>
</dbReference>
<dbReference type="InterPro" id="IPR054594">
    <property type="entry name" value="Lon_lid"/>
</dbReference>
<dbReference type="InterPro" id="IPR020568">
    <property type="entry name" value="Ribosomal_Su5_D2-typ_SF"/>
</dbReference>
<dbReference type="PROSITE" id="PS51786">
    <property type="entry name" value="LON_PROTEOLYTIC"/>
    <property type="match status" value="1"/>
</dbReference>
<evidence type="ECO:0000256" key="3">
    <source>
        <dbReference type="ARBA" id="ARBA00022801"/>
    </source>
</evidence>
<dbReference type="InterPro" id="IPR027417">
    <property type="entry name" value="P-loop_NTPase"/>
</dbReference>